<evidence type="ECO:0000313" key="7">
    <source>
        <dbReference type="EMBL" id="PQV65078.1"/>
    </source>
</evidence>
<sequence>MPDISSNGFPNGSTDGSPNGQSANEDSIPEDSINEQSAELPAAPRIAPPEGARAARGAFIDSLDSEETSEAAVFKAAQGNVDSPAVEDSYAPLDIHSIDLDSGDINSGFASDSSNYEDPPGFLSGKARPDTPKDVELGLMAHLGELRQRLLYCAIILMVGMTLTWNYSQPMQEWFAEPIRNAIGKKGVIQSTDPTGFFMITVQFSLISALIITAPLLFWQVWLFIEPALTKAERRYSLIIVPFASALFFTGAGLSYLVSPLFFKFFLAFQPNGVAANWDYGKSVVLMAQMLLAFGVMFQVPVIVIFLNKLGLLSRNVLIDYWRHAVIVIFVVAAIVTPTWDPVTLMVCATPPCLLYVLSIWLVKWL</sequence>
<comment type="subunit">
    <text evidence="5">Forms a complex with TatA.</text>
</comment>
<gene>
    <name evidence="5" type="primary">tatC</name>
    <name evidence="7" type="ORF">B1R32_10285</name>
</gene>
<evidence type="ECO:0000256" key="5">
    <source>
        <dbReference type="HAMAP-Rule" id="MF_00902"/>
    </source>
</evidence>
<comment type="similarity">
    <text evidence="5">Belongs to the TatC family.</text>
</comment>
<feature type="transmembrane region" description="Helical" evidence="5">
    <location>
        <begin position="197"/>
        <end position="225"/>
    </location>
</feature>
<dbReference type="GO" id="GO:0065002">
    <property type="term" value="P:intracellular protein transmembrane transport"/>
    <property type="evidence" value="ECO:0007669"/>
    <property type="project" value="TreeGrafter"/>
</dbReference>
<reference evidence="7 8" key="1">
    <citation type="journal article" date="2018" name="Syst. Appl. Microbiol.">
        <title>Abditibacterium utsteinense sp. nov., the first cultivated member of candidate phylum FBP, isolated from ice-free Antarctic soil samples.</title>
        <authorList>
            <person name="Tahon G."/>
            <person name="Tytgat B."/>
            <person name="Lebbe L."/>
            <person name="Carlier A."/>
            <person name="Willems A."/>
        </authorList>
    </citation>
    <scope>NUCLEOTIDE SEQUENCE [LARGE SCALE GENOMIC DNA]</scope>
    <source>
        <strain evidence="7 8">LMG 29911</strain>
    </source>
</reference>
<dbReference type="GO" id="GO:0043953">
    <property type="term" value="P:protein transport by the Tat complex"/>
    <property type="evidence" value="ECO:0007669"/>
    <property type="project" value="UniProtKB-UniRule"/>
</dbReference>
<dbReference type="FunCoup" id="A0A2S8SWB2">
    <property type="interactions" value="439"/>
</dbReference>
<comment type="subcellular location">
    <subcellularLocation>
        <location evidence="5">Cell membrane</location>
        <topology evidence="5">Multi-pass membrane protein</topology>
    </subcellularLocation>
    <subcellularLocation>
        <location evidence="1">Membrane</location>
        <topology evidence="1">Multi-pass membrane protein</topology>
    </subcellularLocation>
</comment>
<dbReference type="RefSeq" id="WP_105482385.1">
    <property type="nucleotide sequence ID" value="NZ_NIGF01000002.1"/>
</dbReference>
<evidence type="ECO:0000256" key="3">
    <source>
        <dbReference type="ARBA" id="ARBA00022989"/>
    </source>
</evidence>
<dbReference type="PANTHER" id="PTHR30371:SF0">
    <property type="entry name" value="SEC-INDEPENDENT PROTEIN TRANSLOCASE PROTEIN TATC, CHLOROPLASTIC-RELATED"/>
    <property type="match status" value="1"/>
</dbReference>
<feature type="transmembrane region" description="Helical" evidence="5">
    <location>
        <begin position="237"/>
        <end position="263"/>
    </location>
</feature>
<comment type="function">
    <text evidence="5">Part of the twin-arginine translocation (Tat) system that transports large folded proteins containing a characteristic twin-arginine motif in their signal peptide across membranes.</text>
</comment>
<feature type="transmembrane region" description="Helical" evidence="5">
    <location>
        <begin position="150"/>
        <end position="168"/>
    </location>
</feature>
<dbReference type="EMBL" id="NIGF01000002">
    <property type="protein sequence ID" value="PQV65078.1"/>
    <property type="molecule type" value="Genomic_DNA"/>
</dbReference>
<dbReference type="PANTHER" id="PTHR30371">
    <property type="entry name" value="SEC-INDEPENDENT PROTEIN TRANSLOCASE PROTEIN TATC"/>
    <property type="match status" value="1"/>
</dbReference>
<dbReference type="HAMAP" id="MF_00902">
    <property type="entry name" value="TatC"/>
    <property type="match status" value="1"/>
</dbReference>
<feature type="transmembrane region" description="Helical" evidence="5">
    <location>
        <begin position="343"/>
        <end position="363"/>
    </location>
</feature>
<evidence type="ECO:0000256" key="6">
    <source>
        <dbReference type="SAM" id="MobiDB-lite"/>
    </source>
</evidence>
<name>A0A2S8SWB2_9BACT</name>
<feature type="transmembrane region" description="Helical" evidence="5">
    <location>
        <begin position="283"/>
        <end position="307"/>
    </location>
</feature>
<feature type="region of interest" description="Disordered" evidence="6">
    <location>
        <begin position="1"/>
        <end position="59"/>
    </location>
</feature>
<keyword evidence="5" id="KW-1003">Cell membrane</keyword>
<dbReference type="GO" id="GO:0009977">
    <property type="term" value="F:proton motive force dependent protein transmembrane transporter activity"/>
    <property type="evidence" value="ECO:0007669"/>
    <property type="project" value="TreeGrafter"/>
</dbReference>
<proteinExistence type="inferred from homology"/>
<evidence type="ECO:0000256" key="4">
    <source>
        <dbReference type="ARBA" id="ARBA00023136"/>
    </source>
</evidence>
<keyword evidence="8" id="KW-1185">Reference proteome</keyword>
<dbReference type="InParanoid" id="A0A2S8SWB2"/>
<keyword evidence="5" id="KW-0811">Translocation</keyword>
<feature type="compositionally biased region" description="Polar residues" evidence="6">
    <location>
        <begin position="1"/>
        <end position="25"/>
    </location>
</feature>
<keyword evidence="5" id="KW-0653">Protein transport</keyword>
<dbReference type="NCBIfam" id="TIGR00945">
    <property type="entry name" value="tatC"/>
    <property type="match status" value="1"/>
</dbReference>
<evidence type="ECO:0000256" key="2">
    <source>
        <dbReference type="ARBA" id="ARBA00022692"/>
    </source>
</evidence>
<evidence type="ECO:0000313" key="8">
    <source>
        <dbReference type="Proteomes" id="UP000237684"/>
    </source>
</evidence>
<keyword evidence="4 5" id="KW-0472">Membrane</keyword>
<dbReference type="Proteomes" id="UP000237684">
    <property type="component" value="Unassembled WGS sequence"/>
</dbReference>
<keyword evidence="2 5" id="KW-0812">Transmembrane</keyword>
<dbReference type="AlphaFoldDB" id="A0A2S8SWB2"/>
<protein>
    <recommendedName>
        <fullName evidence="5">Sec-independent protein translocase protein TatC</fullName>
    </recommendedName>
</protein>
<feature type="region of interest" description="Disordered" evidence="6">
    <location>
        <begin position="109"/>
        <end position="129"/>
    </location>
</feature>
<evidence type="ECO:0000256" key="1">
    <source>
        <dbReference type="ARBA" id="ARBA00004141"/>
    </source>
</evidence>
<accession>A0A2S8SWB2</accession>
<keyword evidence="3 5" id="KW-1133">Transmembrane helix</keyword>
<organism evidence="7 8">
    <name type="scientific">Abditibacterium utsteinense</name>
    <dbReference type="NCBI Taxonomy" id="1960156"/>
    <lineage>
        <taxon>Bacteria</taxon>
        <taxon>Pseudomonadati</taxon>
        <taxon>Abditibacteriota</taxon>
        <taxon>Abditibacteriia</taxon>
        <taxon>Abditibacteriales</taxon>
        <taxon>Abditibacteriaceae</taxon>
        <taxon>Abditibacterium</taxon>
    </lineage>
</organism>
<comment type="caution">
    <text evidence="7">The sequence shown here is derived from an EMBL/GenBank/DDBJ whole genome shotgun (WGS) entry which is preliminary data.</text>
</comment>
<dbReference type="OrthoDB" id="9777044at2"/>
<dbReference type="Pfam" id="PF00902">
    <property type="entry name" value="TatC"/>
    <property type="match status" value="1"/>
</dbReference>
<dbReference type="PRINTS" id="PR01840">
    <property type="entry name" value="TATCFAMILY"/>
</dbReference>
<feature type="compositionally biased region" description="Low complexity" evidence="6">
    <location>
        <begin position="41"/>
        <end position="58"/>
    </location>
</feature>
<dbReference type="InterPro" id="IPR002033">
    <property type="entry name" value="TatC"/>
</dbReference>
<keyword evidence="5" id="KW-0813">Transport</keyword>
<dbReference type="GO" id="GO:0033281">
    <property type="term" value="C:TAT protein transport complex"/>
    <property type="evidence" value="ECO:0007669"/>
    <property type="project" value="UniProtKB-UniRule"/>
</dbReference>
<feature type="transmembrane region" description="Helical" evidence="5">
    <location>
        <begin position="319"/>
        <end position="337"/>
    </location>
</feature>